<comment type="similarity">
    <text evidence="2">Belongs to the CSC1 (TC 1.A.17) family.</text>
</comment>
<dbReference type="InterPro" id="IPR045122">
    <property type="entry name" value="Csc1-like"/>
</dbReference>
<evidence type="ECO:0008006" key="15">
    <source>
        <dbReference type="Google" id="ProtNLM"/>
    </source>
</evidence>
<keyword evidence="3" id="KW-0813">Transport</keyword>
<evidence type="ECO:0000256" key="2">
    <source>
        <dbReference type="ARBA" id="ARBA00007779"/>
    </source>
</evidence>
<dbReference type="PANTHER" id="PTHR13018">
    <property type="entry name" value="PROBABLE MEMBRANE PROTEIN DUF221-RELATED"/>
    <property type="match status" value="1"/>
</dbReference>
<feature type="transmembrane region" description="Helical" evidence="8">
    <location>
        <begin position="605"/>
        <end position="628"/>
    </location>
</feature>
<dbReference type="RefSeq" id="XP_028480681.1">
    <property type="nucleotide sequence ID" value="XM_028616824.1"/>
</dbReference>
<organism evidence="13 14">
    <name type="scientific">Apiotrichum porosum</name>
    <dbReference type="NCBI Taxonomy" id="105984"/>
    <lineage>
        <taxon>Eukaryota</taxon>
        <taxon>Fungi</taxon>
        <taxon>Dikarya</taxon>
        <taxon>Basidiomycota</taxon>
        <taxon>Agaricomycotina</taxon>
        <taxon>Tremellomycetes</taxon>
        <taxon>Trichosporonales</taxon>
        <taxon>Trichosporonaceae</taxon>
        <taxon>Apiotrichum</taxon>
    </lineage>
</organism>
<feature type="transmembrane region" description="Helical" evidence="8">
    <location>
        <begin position="634"/>
        <end position="655"/>
    </location>
</feature>
<dbReference type="AlphaFoldDB" id="A0A427YBK6"/>
<dbReference type="Pfam" id="PF13967">
    <property type="entry name" value="RSN1_TM"/>
    <property type="match status" value="1"/>
</dbReference>
<dbReference type="InterPro" id="IPR022257">
    <property type="entry name" value="PHM7_ext"/>
</dbReference>
<gene>
    <name evidence="13" type="ORF">EHS24_001018</name>
</gene>
<protein>
    <recommendedName>
        <fullName evidence="15">CSC1/OSCA1-like 7TM region domain-containing protein</fullName>
    </recommendedName>
</protein>
<feature type="domain" description="CSC1/OSCA1-like 7TM region" evidence="9">
    <location>
        <begin position="416"/>
        <end position="690"/>
    </location>
</feature>
<reference evidence="13 14" key="1">
    <citation type="submission" date="2018-11" db="EMBL/GenBank/DDBJ databases">
        <title>Genome sequence of Apiotrichum porosum DSM 27194.</title>
        <authorList>
            <person name="Aliyu H."/>
            <person name="Gorte O."/>
            <person name="Ochsenreither K."/>
        </authorList>
    </citation>
    <scope>NUCLEOTIDE SEQUENCE [LARGE SCALE GENOMIC DNA]</scope>
    <source>
        <strain evidence="13 14">DSM 27194</strain>
    </source>
</reference>
<keyword evidence="6 8" id="KW-0472">Membrane</keyword>
<keyword evidence="14" id="KW-1185">Reference proteome</keyword>
<feature type="transmembrane region" description="Helical" evidence="8">
    <location>
        <begin position="667"/>
        <end position="691"/>
    </location>
</feature>
<evidence type="ECO:0000256" key="8">
    <source>
        <dbReference type="SAM" id="Phobius"/>
    </source>
</evidence>
<evidence type="ECO:0000256" key="7">
    <source>
        <dbReference type="SAM" id="MobiDB-lite"/>
    </source>
</evidence>
<dbReference type="GeneID" id="39585561"/>
<comment type="caution">
    <text evidence="13">The sequence shown here is derived from an EMBL/GenBank/DDBJ whole genome shotgun (WGS) entry which is preliminary data.</text>
</comment>
<feature type="transmembrane region" description="Helical" evidence="8">
    <location>
        <begin position="703"/>
        <end position="725"/>
    </location>
</feature>
<dbReference type="InterPro" id="IPR032880">
    <property type="entry name" value="CSC1/OSCA1-like_N"/>
</dbReference>
<feature type="transmembrane region" description="Helical" evidence="8">
    <location>
        <begin position="418"/>
        <end position="442"/>
    </location>
</feature>
<dbReference type="Pfam" id="PF14703">
    <property type="entry name" value="PHM7_cyt"/>
    <property type="match status" value="1"/>
</dbReference>
<dbReference type="InterPro" id="IPR027815">
    <property type="entry name" value="CSC1/OSCA1-like_cyt"/>
</dbReference>
<evidence type="ECO:0000256" key="4">
    <source>
        <dbReference type="ARBA" id="ARBA00022692"/>
    </source>
</evidence>
<proteinExistence type="inferred from homology"/>
<dbReference type="GO" id="GO:0005227">
    <property type="term" value="F:calcium-activated cation channel activity"/>
    <property type="evidence" value="ECO:0007669"/>
    <property type="project" value="InterPro"/>
</dbReference>
<evidence type="ECO:0000259" key="10">
    <source>
        <dbReference type="Pfam" id="PF12621"/>
    </source>
</evidence>
<dbReference type="EMBL" id="RSCE01000001">
    <property type="protein sequence ID" value="RSH88473.1"/>
    <property type="molecule type" value="Genomic_DNA"/>
</dbReference>
<feature type="region of interest" description="Disordered" evidence="7">
    <location>
        <begin position="818"/>
        <end position="845"/>
    </location>
</feature>
<evidence type="ECO:0000259" key="12">
    <source>
        <dbReference type="Pfam" id="PF14703"/>
    </source>
</evidence>
<feature type="transmembrane region" description="Helical" evidence="8">
    <location>
        <begin position="20"/>
        <end position="40"/>
    </location>
</feature>
<dbReference type="Proteomes" id="UP000279236">
    <property type="component" value="Unassembled WGS sequence"/>
</dbReference>
<feature type="transmembrane region" description="Helical" evidence="8">
    <location>
        <begin position="510"/>
        <end position="533"/>
    </location>
</feature>
<dbReference type="Pfam" id="PF12621">
    <property type="entry name" value="PHM7_ext"/>
    <property type="match status" value="1"/>
</dbReference>
<dbReference type="OrthoDB" id="1076608at2759"/>
<evidence type="ECO:0000313" key="13">
    <source>
        <dbReference type="EMBL" id="RSH88473.1"/>
    </source>
</evidence>
<feature type="domain" description="CSC1/OSCA1-like N-terminal transmembrane" evidence="11">
    <location>
        <begin position="19"/>
        <end position="172"/>
    </location>
</feature>
<evidence type="ECO:0000256" key="5">
    <source>
        <dbReference type="ARBA" id="ARBA00022989"/>
    </source>
</evidence>
<evidence type="ECO:0000313" key="14">
    <source>
        <dbReference type="Proteomes" id="UP000279236"/>
    </source>
</evidence>
<dbReference type="PANTHER" id="PTHR13018:SF143">
    <property type="entry name" value="CSC1_OSCA1-LIKE 7TM REGION DOMAIN-CONTAINING PROTEIN"/>
    <property type="match status" value="1"/>
</dbReference>
<name>A0A427YBK6_9TREE</name>
<accession>A0A427YBK6</accession>
<evidence type="ECO:0000256" key="1">
    <source>
        <dbReference type="ARBA" id="ARBA00004141"/>
    </source>
</evidence>
<keyword evidence="5 8" id="KW-1133">Transmembrane helix</keyword>
<feature type="transmembrane region" description="Helical" evidence="8">
    <location>
        <begin position="553"/>
        <end position="574"/>
    </location>
</feature>
<keyword evidence="4 8" id="KW-0812">Transmembrane</keyword>
<evidence type="ECO:0000256" key="6">
    <source>
        <dbReference type="ARBA" id="ARBA00023136"/>
    </source>
</evidence>
<evidence type="ECO:0000259" key="9">
    <source>
        <dbReference type="Pfam" id="PF02714"/>
    </source>
</evidence>
<feature type="transmembrane region" description="Helical" evidence="8">
    <location>
        <begin position="103"/>
        <end position="125"/>
    </location>
</feature>
<feature type="transmembrane region" description="Helical" evidence="8">
    <location>
        <begin position="462"/>
        <end position="490"/>
    </location>
</feature>
<feature type="transmembrane region" description="Helical" evidence="8">
    <location>
        <begin position="152"/>
        <end position="170"/>
    </location>
</feature>
<dbReference type="GO" id="GO:0005886">
    <property type="term" value="C:plasma membrane"/>
    <property type="evidence" value="ECO:0007669"/>
    <property type="project" value="TreeGrafter"/>
</dbReference>
<dbReference type="InterPro" id="IPR003864">
    <property type="entry name" value="CSC1/OSCA1-like_7TM"/>
</dbReference>
<comment type="subcellular location">
    <subcellularLocation>
        <location evidence="1">Membrane</location>
        <topology evidence="1">Multi-pass membrane protein</topology>
    </subcellularLocation>
</comment>
<dbReference type="STRING" id="105984.A0A427YBK6"/>
<sequence length="845" mass="94282">MLEARSDSSDVTTSTTATFVTALVTAAITVGVCAIFWLVFHNRKSLVRVYQPRNILAEDGKREQPLPGAPHSWFHQVFTLDDTEILRLNGPDAYFFVRFVKIFGLYMMLPYMVLTLAVCVPASAVSPQADGTTELNILTFGAVPASQPNRHLAHFFVSFILMLLTLYLLWREYHHYMEIRLNWLRSERGSVKSRTVALVNVPKDMFSEAGIKEIAGGLAASGSVPRHSDVGTVAAGANAGGVTHVWLARKVKPVEKVWENRDKEVYRLEGGVGKLLKLALKNERKGKTPEQLGTWDRESSSGSDAIIERYVPAKKVPKWKQGFLGLFGKKMNLETSPEYIREQNEELTKLRANPDDYEYGNVAFARFATQEEAHNFARLAKSSNKSLRMMDTKIEVVADDIIWSNTSMNPWQRKARTIGSWALTVGLIIVWGIITAFIGSISNLDAIKEQKGFTWLQKIPEIPFGIVKALLPTILLTLLFMVLPVILRIWIKLQGEIRKSDVELKLFTRFWLFQFIQGFIIMTLSSGLIAALGNLGSTLSSVPTLLASKLPGASIFFLTYILVQTWASAAKSLARIVPYVMYQLRGFLAGGTPRKAYAQKYKMDSFGWSTTWPPVCLLLLICIVYSVIQPLITVVGIVGFVLFYFAYKYLLVWAADQDQAMETGGLYYIKALRTVFVALYTEQVCVAGLFFLTTGSDGKRTTVGLACGAIIVVVGVVTACMQAYFDHILFKRQTLLFGVRQAGFMTTSQTQLNAEAEKVSSAGPVDNASEEGLDREFDHPAMWKKQPCVWIADDPTLIGRHESARINDMGVESSTEFAHMNEKGQVTVDRSPPDEAWDDREPVDC</sequence>
<dbReference type="Pfam" id="PF02714">
    <property type="entry name" value="RSN1_7TM"/>
    <property type="match status" value="1"/>
</dbReference>
<feature type="domain" description="10TM putative phosphate transporter extracellular tail" evidence="10">
    <location>
        <begin position="766"/>
        <end position="834"/>
    </location>
</feature>
<evidence type="ECO:0000259" key="11">
    <source>
        <dbReference type="Pfam" id="PF13967"/>
    </source>
</evidence>
<feature type="domain" description="CSC1/OSCA1-like cytosolic" evidence="12">
    <location>
        <begin position="193"/>
        <end position="405"/>
    </location>
</feature>
<evidence type="ECO:0000256" key="3">
    <source>
        <dbReference type="ARBA" id="ARBA00022448"/>
    </source>
</evidence>